<name>A0ABV2TXR7_9FLAO</name>
<gene>
    <name evidence="1" type="ORF">ABXZ32_11725</name>
</gene>
<dbReference type="RefSeq" id="WP_354618861.1">
    <property type="nucleotide sequence ID" value="NZ_JBEWYP010000006.1"/>
</dbReference>
<evidence type="ECO:0008006" key="3">
    <source>
        <dbReference type="Google" id="ProtNLM"/>
    </source>
</evidence>
<accession>A0ABV2TXR7</accession>
<keyword evidence="2" id="KW-1185">Reference proteome</keyword>
<dbReference type="EMBL" id="JBEWYP010000006">
    <property type="protein sequence ID" value="MET7030070.1"/>
    <property type="molecule type" value="Genomic_DNA"/>
</dbReference>
<reference evidence="1 2" key="1">
    <citation type="submission" date="2024-07" db="EMBL/GenBank/DDBJ databases">
        <title>The genome sequence of type strain Sediminicola luteus GDMCC 1.2596T.</title>
        <authorList>
            <person name="Liu Y."/>
        </authorList>
    </citation>
    <scope>NUCLEOTIDE SEQUENCE [LARGE SCALE GENOMIC DNA]</scope>
    <source>
        <strain evidence="1 2">GDMCC 1.2596</strain>
    </source>
</reference>
<dbReference type="Proteomes" id="UP001549773">
    <property type="component" value="Unassembled WGS sequence"/>
</dbReference>
<evidence type="ECO:0000313" key="1">
    <source>
        <dbReference type="EMBL" id="MET7030070.1"/>
    </source>
</evidence>
<sequence length="341" mass="40037">MDYISTWFCADKEGEESNYAQTGEKSSSKKHQDIYWRCIVVFFISSKYQNPSKKHLLFTNVNKLPNVDGIDLNVLFQKLEIEIVYAAYKYKTPIGYYGAWRNQFYIFSVLEYIADNFKLESNFLILDSDCVITKSTDSLFNDARLNGGFLSYIVEYGEQHVVNGISRRDMKIIYEDLYGGIISHVPEYHGGEFFLANVVNITQIYKDFVNLWPILLERHNKEKIKFNEEAHTLSFLYFKNNLQGGGANSHIKRIWTNPVFYRNVLKDDVLLTIWHIPAEKTVGFKYLFGKFKDLDFNLTENKFEFKKLISKQFGIPNLTLGHKLMYYSLAYKKAIRKRLNF</sequence>
<protein>
    <recommendedName>
        <fullName evidence="3">Nucleotide-diphospho-sugar transferase domain-containing protein</fullName>
    </recommendedName>
</protein>
<comment type="caution">
    <text evidence="1">The sequence shown here is derived from an EMBL/GenBank/DDBJ whole genome shotgun (WGS) entry which is preliminary data.</text>
</comment>
<organism evidence="1 2">
    <name type="scientific">Sediminicola luteus</name>
    <dbReference type="NCBI Taxonomy" id="319238"/>
    <lineage>
        <taxon>Bacteria</taxon>
        <taxon>Pseudomonadati</taxon>
        <taxon>Bacteroidota</taxon>
        <taxon>Flavobacteriia</taxon>
        <taxon>Flavobacteriales</taxon>
        <taxon>Flavobacteriaceae</taxon>
        <taxon>Sediminicola</taxon>
    </lineage>
</organism>
<evidence type="ECO:0000313" key="2">
    <source>
        <dbReference type="Proteomes" id="UP001549773"/>
    </source>
</evidence>
<proteinExistence type="predicted"/>